<dbReference type="EMBL" id="JAOPKA010000001">
    <property type="protein sequence ID" value="MCU4739807.1"/>
    <property type="molecule type" value="Genomic_DNA"/>
</dbReference>
<sequence>MVSVTSTTVAALGVAGIAALFAIVYWDARRIEMGRPRLWAAVASGAAAVGLALYLFVPTAPMTGVIMTSNTGLVLYTFEREVSTEEDDPADPGWLPNDSAGGGKTLESTGSSGESSEPSSDAGKERV</sequence>
<organism evidence="3 4">
    <name type="scientific">Natronoglomus mannanivorans</name>
    <dbReference type="NCBI Taxonomy" id="2979990"/>
    <lineage>
        <taxon>Archaea</taxon>
        <taxon>Methanobacteriati</taxon>
        <taxon>Methanobacteriota</taxon>
        <taxon>Stenosarchaea group</taxon>
        <taxon>Halobacteria</taxon>
        <taxon>Halobacteriales</taxon>
        <taxon>Natrialbaceae</taxon>
        <taxon>Natronoglomus</taxon>
    </lineage>
</organism>
<comment type="caution">
    <text evidence="3">The sequence shown here is derived from an EMBL/GenBank/DDBJ whole genome shotgun (WGS) entry which is preliminary data.</text>
</comment>
<dbReference type="AlphaFoldDB" id="A0AAP3E0F0"/>
<dbReference type="RefSeq" id="WP_338001676.1">
    <property type="nucleotide sequence ID" value="NZ_JAOPKA010000001.1"/>
</dbReference>
<name>A0AAP3E0F0_9EURY</name>
<proteinExistence type="predicted"/>
<feature type="compositionally biased region" description="Low complexity" evidence="1">
    <location>
        <begin position="105"/>
        <end position="120"/>
    </location>
</feature>
<reference evidence="3" key="1">
    <citation type="submission" date="2022-09" db="EMBL/GenBank/DDBJ databases">
        <title>Enrichment on poylsaccharides allowed isolation of novel metabolic and taxonomic groups of Haloarchaea.</title>
        <authorList>
            <person name="Sorokin D.Y."/>
            <person name="Elcheninov A.G."/>
            <person name="Khizhniak T.V."/>
            <person name="Kolganova T.V."/>
            <person name="Kublanov I.V."/>
        </authorList>
    </citation>
    <scope>NUCLEOTIDE SEQUENCE</scope>
    <source>
        <strain evidence="3">AArc-xg1-1</strain>
    </source>
</reference>
<keyword evidence="2" id="KW-1133">Transmembrane helix</keyword>
<keyword evidence="2" id="KW-0472">Membrane</keyword>
<protein>
    <submittedName>
        <fullName evidence="3">Uncharacterized protein</fullName>
    </submittedName>
</protein>
<evidence type="ECO:0000313" key="3">
    <source>
        <dbReference type="EMBL" id="MCU4739807.1"/>
    </source>
</evidence>
<dbReference type="Proteomes" id="UP001321018">
    <property type="component" value="Unassembled WGS sequence"/>
</dbReference>
<accession>A0AAP3E0F0</accession>
<evidence type="ECO:0000313" key="4">
    <source>
        <dbReference type="Proteomes" id="UP001321018"/>
    </source>
</evidence>
<feature type="transmembrane region" description="Helical" evidence="2">
    <location>
        <begin position="38"/>
        <end position="57"/>
    </location>
</feature>
<evidence type="ECO:0000256" key="2">
    <source>
        <dbReference type="SAM" id="Phobius"/>
    </source>
</evidence>
<feature type="transmembrane region" description="Helical" evidence="2">
    <location>
        <begin position="6"/>
        <end position="26"/>
    </location>
</feature>
<feature type="region of interest" description="Disordered" evidence="1">
    <location>
        <begin position="81"/>
        <end position="127"/>
    </location>
</feature>
<gene>
    <name evidence="3" type="ORF">OB960_00125</name>
</gene>
<evidence type="ECO:0000256" key="1">
    <source>
        <dbReference type="SAM" id="MobiDB-lite"/>
    </source>
</evidence>
<keyword evidence="2" id="KW-0812">Transmembrane</keyword>